<dbReference type="SUPFAM" id="SSF52540">
    <property type="entry name" value="P-loop containing nucleoside triphosphate hydrolases"/>
    <property type="match status" value="1"/>
</dbReference>
<gene>
    <name evidence="1" type="ORF">F9C29_03575</name>
</gene>
<protein>
    <submittedName>
        <fullName evidence="1">Ribose 1,5-bisphosphokinase</fullName>
    </submittedName>
</protein>
<dbReference type="Proteomes" id="UP000476281">
    <property type="component" value="Unassembled WGS sequence"/>
</dbReference>
<feature type="non-terminal residue" evidence="1">
    <location>
        <position position="1"/>
    </location>
</feature>
<dbReference type="EMBL" id="WBSZ01000048">
    <property type="protein sequence ID" value="KAB2528874.1"/>
    <property type="molecule type" value="Genomic_DNA"/>
</dbReference>
<evidence type="ECO:0000313" key="2">
    <source>
        <dbReference type="Proteomes" id="UP000476281"/>
    </source>
</evidence>
<organism evidence="1 2">
    <name type="scientific">Enterobacter hormaechei</name>
    <dbReference type="NCBI Taxonomy" id="158836"/>
    <lineage>
        <taxon>Bacteria</taxon>
        <taxon>Pseudomonadati</taxon>
        <taxon>Pseudomonadota</taxon>
        <taxon>Gammaproteobacteria</taxon>
        <taxon>Enterobacterales</taxon>
        <taxon>Enterobacteriaceae</taxon>
        <taxon>Enterobacter</taxon>
        <taxon>Enterobacter cloacae complex</taxon>
    </lineage>
</organism>
<sequence length="78" mass="8872">RARYAAALLPVCLQVSPDVLRSRLQTRGRENAREIDQRLERAARYTPSGCHVLNNDGSLLQSVETFLSLIRQKEKQHA</sequence>
<dbReference type="InterPro" id="IPR027417">
    <property type="entry name" value="P-loop_NTPase"/>
</dbReference>
<name>A0A6L3Y1X1_9ENTR</name>
<proteinExistence type="predicted"/>
<evidence type="ECO:0000313" key="1">
    <source>
        <dbReference type="EMBL" id="KAB2528874.1"/>
    </source>
</evidence>
<keyword evidence="1" id="KW-0808">Transferase</keyword>
<accession>A0A6L3Y1X1</accession>
<dbReference type="AlphaFoldDB" id="A0A6L3Y1X1"/>
<reference evidence="1 2" key="1">
    <citation type="submission" date="2019-09" db="EMBL/GenBank/DDBJ databases">
        <title>Reversal of blaTEM antimicrobial resistance by CRISPR-Cas9 in clinical E. coli and other Enterobacteriaceae strains.</title>
        <authorList>
            <person name="Tagliaferri T."/>
            <person name="Guimaraes N."/>
            <person name="Pereira M."/>
            <person name="Felicori L."/>
            <person name="Horz H.-P."/>
            <person name="Santos S."/>
            <person name="Mendes T."/>
        </authorList>
    </citation>
    <scope>NUCLEOTIDE SEQUENCE [LARGE SCALE GENOMIC DNA]</scope>
    <source>
        <strain evidence="1 2">E2_blaTEM_MG</strain>
    </source>
</reference>
<keyword evidence="1" id="KW-0418">Kinase</keyword>
<dbReference type="GO" id="GO:0016301">
    <property type="term" value="F:kinase activity"/>
    <property type="evidence" value="ECO:0007669"/>
    <property type="project" value="UniProtKB-KW"/>
</dbReference>
<dbReference type="Gene3D" id="3.40.50.300">
    <property type="entry name" value="P-loop containing nucleotide triphosphate hydrolases"/>
    <property type="match status" value="1"/>
</dbReference>
<comment type="caution">
    <text evidence="1">The sequence shown here is derived from an EMBL/GenBank/DDBJ whole genome shotgun (WGS) entry which is preliminary data.</text>
</comment>